<protein>
    <submittedName>
        <fullName evidence="6">DNA-binding transcriptional regulator LsrR, DeoR family</fullName>
    </submittedName>
</protein>
<dbReference type="PANTHER" id="PTHR34294:SF12">
    <property type="entry name" value="SUGAR-BINDING TRANSCRIPTIONAL REGULATOR"/>
    <property type="match status" value="1"/>
</dbReference>
<evidence type="ECO:0000256" key="1">
    <source>
        <dbReference type="ARBA" id="ARBA00010466"/>
    </source>
</evidence>
<reference evidence="7" key="1">
    <citation type="submission" date="2017-04" db="EMBL/GenBank/DDBJ databases">
        <authorList>
            <person name="Varghese N."/>
            <person name="Submissions S."/>
        </authorList>
    </citation>
    <scope>NUCLEOTIDE SEQUENCE [LARGE SCALE GENOMIC DNA]</scope>
    <source>
        <strain evidence="7">DSM 23072</strain>
    </source>
</reference>
<dbReference type="Pfam" id="PF04198">
    <property type="entry name" value="Sugar-bind"/>
    <property type="match status" value="1"/>
</dbReference>
<dbReference type="InterPro" id="IPR007324">
    <property type="entry name" value="Sugar-bd_dom_put"/>
</dbReference>
<dbReference type="RefSeq" id="WP_084257870.1">
    <property type="nucleotide sequence ID" value="NZ_FWWV01000057.1"/>
</dbReference>
<dbReference type="GO" id="GO:0030246">
    <property type="term" value="F:carbohydrate binding"/>
    <property type="evidence" value="ECO:0007669"/>
    <property type="project" value="InterPro"/>
</dbReference>
<evidence type="ECO:0000259" key="5">
    <source>
        <dbReference type="Pfam" id="PF04198"/>
    </source>
</evidence>
<sequence>MSILDEKRLLARIATLYYVDNLKQKEISERLNISQSFVSRALTKCITEGIVQINVIPPANIFLQLEQELQTKFGILNAIVVDANSDDDEKIKNTIGSAAAYYLQVTLQANELVGVSAWSSTIKAMVDNMPPLSVKAQGVVQLLGGVGLNRNVQANFLTYELAKKLNCPSYLLPSQNVVSAVGDVSYKQQQLAMSEVSDVIDMFPKVDVALVGIGTLEPSSLLRWSGLHYNSDILQLLAKKGAVGDICLHYYDQSGMPVLAENEDPMIGMNLELIQKCPRVIALAGGKAKVSAIKGALMGNYIDVLITDYKTAQTLLND</sequence>
<dbReference type="EMBL" id="FWWV01000057">
    <property type="protein sequence ID" value="SMB88945.1"/>
    <property type="molecule type" value="Genomic_DNA"/>
</dbReference>
<dbReference type="InterPro" id="IPR013324">
    <property type="entry name" value="RNA_pol_sigma_r3/r4-like"/>
</dbReference>
<evidence type="ECO:0000256" key="3">
    <source>
        <dbReference type="ARBA" id="ARBA00023125"/>
    </source>
</evidence>
<dbReference type="SUPFAM" id="SSF88659">
    <property type="entry name" value="Sigma3 and sigma4 domains of RNA polymerase sigma factors"/>
    <property type="match status" value="1"/>
</dbReference>
<evidence type="ECO:0000313" key="6">
    <source>
        <dbReference type="EMBL" id="SMB88945.1"/>
    </source>
</evidence>
<feature type="domain" description="Sugar-binding" evidence="5">
    <location>
        <begin position="63"/>
        <end position="317"/>
    </location>
</feature>
<name>A0A1W1V6R7_9PAST</name>
<dbReference type="PANTHER" id="PTHR34294">
    <property type="entry name" value="TRANSCRIPTIONAL REGULATOR-RELATED"/>
    <property type="match status" value="1"/>
</dbReference>
<keyword evidence="3 6" id="KW-0238">DNA-binding</keyword>
<evidence type="ECO:0000256" key="4">
    <source>
        <dbReference type="ARBA" id="ARBA00023163"/>
    </source>
</evidence>
<evidence type="ECO:0000313" key="7">
    <source>
        <dbReference type="Proteomes" id="UP000192408"/>
    </source>
</evidence>
<keyword evidence="7" id="KW-1185">Reference proteome</keyword>
<dbReference type="AlphaFoldDB" id="A0A1W1V6R7"/>
<organism evidence="6 7">
    <name type="scientific">Pasteurella testudinis DSM 23072</name>
    <dbReference type="NCBI Taxonomy" id="1122938"/>
    <lineage>
        <taxon>Bacteria</taxon>
        <taxon>Pseudomonadati</taxon>
        <taxon>Pseudomonadota</taxon>
        <taxon>Gammaproteobacteria</taxon>
        <taxon>Pasteurellales</taxon>
        <taxon>Pasteurellaceae</taxon>
        <taxon>Pasteurella</taxon>
    </lineage>
</organism>
<evidence type="ECO:0000256" key="2">
    <source>
        <dbReference type="ARBA" id="ARBA00023015"/>
    </source>
</evidence>
<comment type="similarity">
    <text evidence="1">Belongs to the SorC transcriptional regulatory family.</text>
</comment>
<dbReference type="Gene3D" id="3.40.50.1360">
    <property type="match status" value="1"/>
</dbReference>
<dbReference type="InterPro" id="IPR051054">
    <property type="entry name" value="SorC_transcr_regulators"/>
</dbReference>
<accession>A0A1W1V6R7</accession>
<dbReference type="GO" id="GO:0003677">
    <property type="term" value="F:DNA binding"/>
    <property type="evidence" value="ECO:0007669"/>
    <property type="project" value="UniProtKB-KW"/>
</dbReference>
<dbReference type="STRING" id="1122938.SAMN05660772_01244"/>
<keyword evidence="4" id="KW-0804">Transcription</keyword>
<dbReference type="Proteomes" id="UP000192408">
    <property type="component" value="Unassembled WGS sequence"/>
</dbReference>
<dbReference type="InterPro" id="IPR037171">
    <property type="entry name" value="NagB/RpiA_transferase-like"/>
</dbReference>
<keyword evidence="2" id="KW-0805">Transcription regulation</keyword>
<proteinExistence type="inferred from homology"/>
<gene>
    <name evidence="6" type="ORF">SAMN05660772_01244</name>
</gene>
<dbReference type="SUPFAM" id="SSF100950">
    <property type="entry name" value="NagB/RpiA/CoA transferase-like"/>
    <property type="match status" value="1"/>
</dbReference>
<dbReference type="Gene3D" id="1.10.10.60">
    <property type="entry name" value="Homeodomain-like"/>
    <property type="match status" value="1"/>
</dbReference>